<evidence type="ECO:0008006" key="3">
    <source>
        <dbReference type="Google" id="ProtNLM"/>
    </source>
</evidence>
<proteinExistence type="predicted"/>
<name>A0ABU6NHN4_9BACI</name>
<comment type="caution">
    <text evidence="1">The sequence shown here is derived from an EMBL/GenBank/DDBJ whole genome shotgun (WGS) entry which is preliminary data.</text>
</comment>
<dbReference type="Proteomes" id="UP001341820">
    <property type="component" value="Unassembled WGS sequence"/>
</dbReference>
<sequence>MARQVPTGQAIQVSIAGLMSKLDWSRFVAQPIQKDQTKKVKQVDLHVIAEKISGQLNITDLQLQGGEQVTGTVAHTSEWLSPVLRELDERDSTEGVAEPLLVKGDQPRRFPELKNRFYNLVGRGNEIITIPNLDEKRFDRQTFVTPVNLTLIPKDDFDLLRVSTNIGEKRDAFTMPFPNEEEHPLNKTYTREFYIQGGRAGDNIHLHASLNKATKNEIPLDRKARTLTIGSIHIQTGKQRLFGIPMGSGRIRLEWYKFVQMRQQNEFGEIEVIDTLQDVGIGYYGIAELIRWKEGRSLL</sequence>
<protein>
    <recommendedName>
        <fullName evidence="3">DUF748 domain-containing protein</fullName>
    </recommendedName>
</protein>
<dbReference type="RefSeq" id="WP_148297401.1">
    <property type="nucleotide sequence ID" value="NZ_JAROAS010000009.1"/>
</dbReference>
<accession>A0ABU6NHN4</accession>
<reference evidence="1 2" key="1">
    <citation type="submission" date="2023-03" db="EMBL/GenBank/DDBJ databases">
        <title>Bacillus Genome Sequencing.</title>
        <authorList>
            <person name="Dunlap C."/>
        </authorList>
    </citation>
    <scope>NUCLEOTIDE SEQUENCE [LARGE SCALE GENOMIC DNA]</scope>
    <source>
        <strain evidence="1 2">B-4107</strain>
    </source>
</reference>
<dbReference type="EMBL" id="JAROAS010000009">
    <property type="protein sequence ID" value="MED4127707.1"/>
    <property type="molecule type" value="Genomic_DNA"/>
</dbReference>
<organism evidence="1 2">
    <name type="scientific">Shouchella miscanthi</name>
    <dbReference type="NCBI Taxonomy" id="2598861"/>
    <lineage>
        <taxon>Bacteria</taxon>
        <taxon>Bacillati</taxon>
        <taxon>Bacillota</taxon>
        <taxon>Bacilli</taxon>
        <taxon>Bacillales</taxon>
        <taxon>Bacillaceae</taxon>
        <taxon>Shouchella</taxon>
    </lineage>
</organism>
<keyword evidence="2" id="KW-1185">Reference proteome</keyword>
<evidence type="ECO:0000313" key="1">
    <source>
        <dbReference type="EMBL" id="MED4127707.1"/>
    </source>
</evidence>
<evidence type="ECO:0000313" key="2">
    <source>
        <dbReference type="Proteomes" id="UP001341820"/>
    </source>
</evidence>
<gene>
    <name evidence="1" type="ORF">P5F74_06140</name>
</gene>